<feature type="domain" description="JAB1/MPN/MOV34 metalloenzyme" evidence="8">
    <location>
        <begin position="14"/>
        <end position="62"/>
    </location>
</feature>
<accession>M1CJB8</accession>
<dbReference type="HOGENOM" id="CLU_1162838_0_0_1"/>
<dbReference type="STRING" id="4113.M1CJB8"/>
<comment type="similarity">
    <text evidence="2">Belongs to the HMG-CoA lyase family.</text>
</comment>
<dbReference type="PANTHER" id="PTHR42738">
    <property type="entry name" value="HYDROXYMETHYLGLUTARYL-COA LYASE"/>
    <property type="match status" value="1"/>
</dbReference>
<evidence type="ECO:0000256" key="5">
    <source>
        <dbReference type="ARBA" id="ARBA00023239"/>
    </source>
</evidence>
<dbReference type="InterPro" id="IPR043594">
    <property type="entry name" value="HMGL"/>
</dbReference>
<dbReference type="InterPro" id="IPR000555">
    <property type="entry name" value="JAMM/MPN+_dom"/>
</dbReference>
<keyword evidence="10" id="KW-1185">Reference proteome</keyword>
<dbReference type="InParanoid" id="M1CJB8"/>
<proteinExistence type="inferred from homology"/>
<dbReference type="Gene3D" id="3.40.140.10">
    <property type="entry name" value="Cytidine Deaminase, domain 2"/>
    <property type="match status" value="1"/>
</dbReference>
<dbReference type="PANTHER" id="PTHR42738:SF7">
    <property type="entry name" value="HYDROXYMETHYLGLUTARYL-COA LYASE"/>
    <property type="match status" value="1"/>
</dbReference>
<keyword evidence="5" id="KW-0456">Lyase</keyword>
<feature type="domain" description="Pyruvate carboxyltransferase" evidence="7">
    <location>
        <begin position="146"/>
        <end position="211"/>
    </location>
</feature>
<dbReference type="GO" id="GO:0004419">
    <property type="term" value="F:hydroxymethylglutaryl-CoA lyase activity"/>
    <property type="evidence" value="ECO:0007669"/>
    <property type="project" value="UniProtKB-EC"/>
</dbReference>
<evidence type="ECO:0000313" key="10">
    <source>
        <dbReference type="Proteomes" id="UP000011115"/>
    </source>
</evidence>
<dbReference type="eggNOG" id="KOG2368">
    <property type="taxonomic scope" value="Eukaryota"/>
</dbReference>
<evidence type="ECO:0000256" key="6">
    <source>
        <dbReference type="ARBA" id="ARBA00049877"/>
    </source>
</evidence>
<protein>
    <recommendedName>
        <fullName evidence="3">hydroxymethylglutaryl-CoA lyase</fullName>
        <ecNumber evidence="3">4.1.3.4</ecNumber>
    </recommendedName>
</protein>
<organism evidence="9 10">
    <name type="scientific">Solanum tuberosum</name>
    <name type="common">Potato</name>
    <dbReference type="NCBI Taxonomy" id="4113"/>
    <lineage>
        <taxon>Eukaryota</taxon>
        <taxon>Viridiplantae</taxon>
        <taxon>Streptophyta</taxon>
        <taxon>Embryophyta</taxon>
        <taxon>Tracheophyta</taxon>
        <taxon>Spermatophyta</taxon>
        <taxon>Magnoliopsida</taxon>
        <taxon>eudicotyledons</taxon>
        <taxon>Gunneridae</taxon>
        <taxon>Pentapetalae</taxon>
        <taxon>asterids</taxon>
        <taxon>lamiids</taxon>
        <taxon>Solanales</taxon>
        <taxon>Solanaceae</taxon>
        <taxon>Solanoideae</taxon>
        <taxon>Solaneae</taxon>
        <taxon>Solanum</taxon>
    </lineage>
</organism>
<dbReference type="GO" id="GO:0008237">
    <property type="term" value="F:metallopeptidase activity"/>
    <property type="evidence" value="ECO:0007669"/>
    <property type="project" value="InterPro"/>
</dbReference>
<evidence type="ECO:0000256" key="1">
    <source>
        <dbReference type="ARBA" id="ARBA00005143"/>
    </source>
</evidence>
<dbReference type="Gramene" id="PGSC0003DMT400068664">
    <property type="protein sequence ID" value="PGSC0003DMT400068664"/>
    <property type="gene ID" value="PGSC0003DMG400026700"/>
</dbReference>
<dbReference type="EC" id="4.1.3.4" evidence="3"/>
<evidence type="ECO:0000259" key="8">
    <source>
        <dbReference type="Pfam" id="PF01398"/>
    </source>
</evidence>
<dbReference type="Pfam" id="PF00682">
    <property type="entry name" value="HMGL-like"/>
    <property type="match status" value="1"/>
</dbReference>
<dbReference type="GO" id="GO:0046872">
    <property type="term" value="F:metal ion binding"/>
    <property type="evidence" value="ECO:0007669"/>
    <property type="project" value="UniProtKB-KW"/>
</dbReference>
<comment type="catalytic activity">
    <reaction evidence="6">
        <text>(3S)-3-hydroxy-3-methylglutaryl-CoA = acetoacetate + acetyl-CoA</text>
        <dbReference type="Rhea" id="RHEA:24404"/>
        <dbReference type="ChEBI" id="CHEBI:13705"/>
        <dbReference type="ChEBI" id="CHEBI:43074"/>
        <dbReference type="ChEBI" id="CHEBI:57288"/>
        <dbReference type="EC" id="4.1.3.4"/>
    </reaction>
</comment>
<name>M1CJB8_SOLTU</name>
<dbReference type="EnsemblPlants" id="PGSC0003DMT400068664">
    <property type="protein sequence ID" value="PGSC0003DMT400068664"/>
    <property type="gene ID" value="PGSC0003DMG400026700"/>
</dbReference>
<evidence type="ECO:0000259" key="7">
    <source>
        <dbReference type="Pfam" id="PF00682"/>
    </source>
</evidence>
<dbReference type="UniPathway" id="UPA00896">
    <property type="reaction ID" value="UER00863"/>
</dbReference>
<dbReference type="Proteomes" id="UP000011115">
    <property type="component" value="Unassembled WGS sequence"/>
</dbReference>
<gene>
    <name evidence="9" type="primary">LOC102578164</name>
</gene>
<reference evidence="10" key="1">
    <citation type="journal article" date="2011" name="Nature">
        <title>Genome sequence and analysis of the tuber crop potato.</title>
        <authorList>
            <consortium name="The Potato Genome Sequencing Consortium"/>
        </authorList>
    </citation>
    <scope>NUCLEOTIDE SEQUENCE [LARGE SCALE GENOMIC DNA]</scope>
    <source>
        <strain evidence="10">cv. DM1-3 516 R44</strain>
    </source>
</reference>
<dbReference type="InterPro" id="IPR000891">
    <property type="entry name" value="PYR_CT"/>
</dbReference>
<dbReference type="eggNOG" id="KOG1556">
    <property type="taxonomic scope" value="Eukaryota"/>
</dbReference>
<keyword evidence="4" id="KW-0479">Metal-binding</keyword>
<evidence type="ECO:0000256" key="3">
    <source>
        <dbReference type="ARBA" id="ARBA00012910"/>
    </source>
</evidence>
<dbReference type="Gene3D" id="3.20.20.70">
    <property type="entry name" value="Aldolase class I"/>
    <property type="match status" value="1"/>
</dbReference>
<dbReference type="ExpressionAtlas" id="M1CJB8">
    <property type="expression patterns" value="baseline"/>
</dbReference>
<evidence type="ECO:0000256" key="4">
    <source>
        <dbReference type="ARBA" id="ARBA00022723"/>
    </source>
</evidence>
<dbReference type="PaxDb" id="4113-PGSC0003DMT400068664"/>
<dbReference type="OrthoDB" id="1905920at2759"/>
<comment type="pathway">
    <text evidence="1">Metabolic intermediate metabolism; (S)-3-hydroxy-3-methylglutaryl-CoA degradation; acetoacetate from (S)-3-hydroxy-3-methylglutaryl-CoA: step 1/1.</text>
</comment>
<dbReference type="InterPro" id="IPR013785">
    <property type="entry name" value="Aldolase_TIM"/>
</dbReference>
<evidence type="ECO:0000313" key="9">
    <source>
        <dbReference type="EnsemblPlants" id="PGSC0003DMT400068664"/>
    </source>
</evidence>
<dbReference type="AlphaFoldDB" id="M1CJB8"/>
<dbReference type="Pfam" id="PF01398">
    <property type="entry name" value="JAB"/>
    <property type="match status" value="1"/>
</dbReference>
<evidence type="ECO:0000256" key="2">
    <source>
        <dbReference type="ARBA" id="ARBA00009405"/>
    </source>
</evidence>
<dbReference type="SUPFAM" id="SSF51569">
    <property type="entry name" value="Aldolase"/>
    <property type="match status" value="1"/>
</dbReference>
<sequence>MDVIKSQQISSRPIEKVIVHPLVLLSIVDHYNRVARDTRKCVVGVLLGTSFKGTVDVTNSYAAFLWRCIAISIRLSSYLVGGVGESMKTDMSCGDGDSSVTRLIYASLLLVQLSFSIADRQPKSYSNHRSTVRKTFKLFNGMPNHVKIVEVGARDGLQNKKKIVPTSVKVELIQKLVSCGLPVVEVTGFVSPKWVPQLSDAKDVMEAVKDLEDVSGDKAELATHSKKKNKCPCLLGANT</sequence>
<reference evidence="9" key="2">
    <citation type="submission" date="2015-06" db="UniProtKB">
        <authorList>
            <consortium name="EnsemblPlants"/>
        </authorList>
    </citation>
    <scope>IDENTIFICATION</scope>
    <source>
        <strain evidence="9">DM1-3 516 R44</strain>
    </source>
</reference>